<dbReference type="InterPro" id="IPR050243">
    <property type="entry name" value="PHP_phosphatase"/>
</dbReference>
<reference evidence="4 5" key="1">
    <citation type="submission" date="2016-11" db="EMBL/GenBank/DDBJ databases">
        <authorList>
            <person name="Jaros S."/>
            <person name="Januszkiewicz K."/>
            <person name="Wedrychowicz H."/>
        </authorList>
    </citation>
    <scope>NUCLEOTIDE SEQUENCE [LARGE SCALE GENOMIC DNA]</scope>
    <source>
        <strain evidence="4 5">DSM 27406</strain>
    </source>
</reference>
<dbReference type="GO" id="GO:0042578">
    <property type="term" value="F:phosphoric ester hydrolase activity"/>
    <property type="evidence" value="ECO:0007669"/>
    <property type="project" value="TreeGrafter"/>
</dbReference>
<dbReference type="Pfam" id="PF14791">
    <property type="entry name" value="DNA_pol_B_thumb"/>
    <property type="match status" value="1"/>
</dbReference>
<dbReference type="PRINTS" id="PR00869">
    <property type="entry name" value="DNAPOLX"/>
</dbReference>
<dbReference type="EMBL" id="FRBL01000004">
    <property type="protein sequence ID" value="SHL61359.1"/>
    <property type="molecule type" value="Genomic_DNA"/>
</dbReference>
<protein>
    <submittedName>
        <fullName evidence="4">DNA polymerase (Family 10)</fullName>
    </submittedName>
</protein>
<dbReference type="Gene3D" id="3.30.210.10">
    <property type="entry name" value="DNA polymerase, thumb domain"/>
    <property type="match status" value="1"/>
</dbReference>
<dbReference type="STRING" id="1419482.SAMN05444266_104166"/>
<dbReference type="SUPFAM" id="SSF89550">
    <property type="entry name" value="PHP domain-like"/>
    <property type="match status" value="1"/>
</dbReference>
<sequence length="431" mass="47963">MSTMVKPSGRLLLWNATLLGKELQRTMMMLPGVEKAVLAGSLRRGKDTIGNIDVVLQVPLSNRQQVQQAVFGLRQVSRIIESDRYEVHFVGKSGEIVNVYMAQPSSFGAALLYYTGSASHNKALAVFATGAGLLLNKYGLFRRSNGELLAGESEEDIYRLLGLQYIPPELREDQTVIPKASQGQLPQLVSFNAIRGDMQAHSTWADGNENIPTIGRYVLNAFPHYEYMVIADPSSGEFMANAMTPADFREQFKEIAMVNSHLGYDFFKKGVEINLLENGMPDLALSILPEFDWVIATVRDKEVKDKTERLMKACDNPHIHCIGHIGWVGGKGLDAFSIDWRRLFEKAAATHTAIEIIAYPGQQEVADMLLKTAIEMGVYLVISSDAHTLRHFDYMQAGISKVRRGWCSSKQVLNTLSWQGITAFKQLKSAC</sequence>
<dbReference type="Gene3D" id="3.30.460.10">
    <property type="entry name" value="Beta Polymerase, domain 2"/>
    <property type="match status" value="1"/>
</dbReference>
<dbReference type="Gene3D" id="3.20.20.140">
    <property type="entry name" value="Metal-dependent hydrolases"/>
    <property type="match status" value="1"/>
</dbReference>
<dbReference type="GO" id="GO:0005829">
    <property type="term" value="C:cytosol"/>
    <property type="evidence" value="ECO:0007669"/>
    <property type="project" value="TreeGrafter"/>
</dbReference>
<dbReference type="InterPro" id="IPR037160">
    <property type="entry name" value="DNA_Pol_thumb_sf"/>
</dbReference>
<evidence type="ECO:0000313" key="4">
    <source>
        <dbReference type="EMBL" id="SHL61359.1"/>
    </source>
</evidence>
<dbReference type="PANTHER" id="PTHR36928:SF1">
    <property type="entry name" value="PHOSPHATASE YCDX-RELATED"/>
    <property type="match status" value="1"/>
</dbReference>
<name>A0A1M7C3D7_9BACT</name>
<dbReference type="InterPro" id="IPR016195">
    <property type="entry name" value="Pol/histidinol_Pase-like"/>
</dbReference>
<accession>A0A1M7C3D7</accession>
<dbReference type="InterPro" id="IPR002008">
    <property type="entry name" value="DNA_pol_X_beta-like"/>
</dbReference>
<evidence type="ECO:0000313" key="5">
    <source>
        <dbReference type="Proteomes" id="UP000184420"/>
    </source>
</evidence>
<dbReference type="Proteomes" id="UP000184420">
    <property type="component" value="Unassembled WGS sequence"/>
</dbReference>
<organism evidence="4 5">
    <name type="scientific">Chitinophaga jiangningensis</name>
    <dbReference type="NCBI Taxonomy" id="1419482"/>
    <lineage>
        <taxon>Bacteria</taxon>
        <taxon>Pseudomonadati</taxon>
        <taxon>Bacteroidota</taxon>
        <taxon>Chitinophagia</taxon>
        <taxon>Chitinophagales</taxon>
        <taxon>Chitinophagaceae</taxon>
        <taxon>Chitinophaga</taxon>
    </lineage>
</organism>
<dbReference type="PRINTS" id="PR00870">
    <property type="entry name" value="DNAPOLXBETA"/>
</dbReference>
<keyword evidence="1" id="KW-0808">Transferase</keyword>
<dbReference type="PANTHER" id="PTHR36928">
    <property type="entry name" value="PHOSPHATASE YCDX-RELATED"/>
    <property type="match status" value="1"/>
</dbReference>
<dbReference type="AlphaFoldDB" id="A0A1M7C3D7"/>
<evidence type="ECO:0000256" key="2">
    <source>
        <dbReference type="ARBA" id="ARBA00022695"/>
    </source>
</evidence>
<proteinExistence type="predicted"/>
<dbReference type="GO" id="GO:0003887">
    <property type="term" value="F:DNA-directed DNA polymerase activity"/>
    <property type="evidence" value="ECO:0007669"/>
    <property type="project" value="InterPro"/>
</dbReference>
<dbReference type="InterPro" id="IPR029398">
    <property type="entry name" value="PolB_thumb"/>
</dbReference>
<dbReference type="InterPro" id="IPR043519">
    <property type="entry name" value="NT_sf"/>
</dbReference>
<keyword evidence="5" id="KW-1185">Reference proteome</keyword>
<dbReference type="InterPro" id="IPR022312">
    <property type="entry name" value="DNA_pol_X"/>
</dbReference>
<dbReference type="SUPFAM" id="SSF81301">
    <property type="entry name" value="Nucleotidyltransferase"/>
    <property type="match status" value="1"/>
</dbReference>
<dbReference type="GO" id="GO:0003677">
    <property type="term" value="F:DNA binding"/>
    <property type="evidence" value="ECO:0007669"/>
    <property type="project" value="InterPro"/>
</dbReference>
<feature type="domain" description="DNA polymerase beta thumb" evidence="3">
    <location>
        <begin position="110"/>
        <end position="172"/>
    </location>
</feature>
<keyword evidence="2" id="KW-0548">Nucleotidyltransferase</keyword>
<dbReference type="GO" id="GO:0006281">
    <property type="term" value="P:DNA repair"/>
    <property type="evidence" value="ECO:0007669"/>
    <property type="project" value="InterPro"/>
</dbReference>
<evidence type="ECO:0000259" key="3">
    <source>
        <dbReference type="Pfam" id="PF14791"/>
    </source>
</evidence>
<dbReference type="GO" id="GO:0008270">
    <property type="term" value="F:zinc ion binding"/>
    <property type="evidence" value="ECO:0007669"/>
    <property type="project" value="TreeGrafter"/>
</dbReference>
<dbReference type="OrthoDB" id="9808747at2"/>
<gene>
    <name evidence="4" type="ORF">SAMN05444266_104166</name>
</gene>
<evidence type="ECO:0000256" key="1">
    <source>
        <dbReference type="ARBA" id="ARBA00022679"/>
    </source>
</evidence>